<dbReference type="InterPro" id="IPR039231">
    <property type="entry name" value="TPGS2"/>
</dbReference>
<dbReference type="GeneID" id="113129826"/>
<keyword evidence="4" id="KW-1185">Reference proteome</keyword>
<reference evidence="3" key="2">
    <citation type="submission" date="2025-09" db="UniProtKB">
        <authorList>
            <consortium name="Ensembl"/>
        </authorList>
    </citation>
    <scope>IDENTIFICATION</scope>
</reference>
<feature type="region of interest" description="Disordered" evidence="1">
    <location>
        <begin position="344"/>
        <end position="373"/>
    </location>
</feature>
<dbReference type="Proteomes" id="UP000261640">
    <property type="component" value="Unplaced"/>
</dbReference>
<dbReference type="PANTHER" id="PTHR31854">
    <property type="entry name" value="TUBULIN POLYGLUTAMYLASE COMPLEX SUBUNIT 2"/>
    <property type="match status" value="1"/>
</dbReference>
<evidence type="ECO:0000313" key="4">
    <source>
        <dbReference type="Proteomes" id="UP000261640"/>
    </source>
</evidence>
<dbReference type="STRING" id="205130.ENSMAMP00000027656"/>
<dbReference type="Ensembl" id="ENSMAMT00000028370.2">
    <property type="protein sequence ID" value="ENSMAMP00000027656.1"/>
    <property type="gene ID" value="ENSMAMG00000018599.2"/>
</dbReference>
<dbReference type="InParanoid" id="A0A3Q3MXQ8"/>
<dbReference type="FunCoup" id="A0A3Q3MXQ8">
    <property type="interactions" value="805"/>
</dbReference>
<dbReference type="OrthoDB" id="10249691at2759"/>
<feature type="domain" description="Knr4/Smi1-like" evidence="2">
    <location>
        <begin position="121"/>
        <end position="277"/>
    </location>
</feature>
<dbReference type="PANTHER" id="PTHR31854:SF2">
    <property type="entry name" value="TUBULIN POLYGLUTAMYLASE COMPLEX SUBUNIT 2"/>
    <property type="match status" value="1"/>
</dbReference>
<evidence type="ECO:0000259" key="2">
    <source>
        <dbReference type="SMART" id="SM00860"/>
    </source>
</evidence>
<accession>A0A3Q3MXQ8</accession>
<dbReference type="RefSeq" id="XP_026161740.1">
    <property type="nucleotide sequence ID" value="XM_026305955.2"/>
</dbReference>
<proteinExistence type="predicted"/>
<feature type="compositionally biased region" description="Polar residues" evidence="1">
    <location>
        <begin position="350"/>
        <end position="364"/>
    </location>
</feature>
<dbReference type="SMART" id="SM00860">
    <property type="entry name" value="SMI1_KNR4"/>
    <property type="match status" value="1"/>
</dbReference>
<evidence type="ECO:0000313" key="3">
    <source>
        <dbReference type="Ensembl" id="ENSMAMP00000027656.1"/>
    </source>
</evidence>
<dbReference type="CTD" id="25941"/>
<sequence>MLNQPPLPGSQALLRNCSPAFSLPRDAETRRFIGLDACQFSSTLHLSLPVCVWKRVNVIGQVATEDGCGAWYKFVIAFLQMEEIKESLVFKGVAERLTLGITRILENMPGVVDVRFAEREPAEKRSLLSWEQKNTCILPEDLRDFYLTTDGFTLTWSVKLDSECVPLGYMMINSVARLCPLLQPVSLFSLPNAPSLADLDWEENSTESGSECAPAAPHFDSRSRIFELDSCSGNGKVCLVYKNCTPGVVAQRSEIWFLDRSLCWHFLTATFSSYYRLMITHLGLPEWQYVFTPYGPSPQAKQWASLYQPLTFSCELSLADPAGDFHLNKLDPTKAFKGKAKICAPKKKQSTQCTPGNTAKSIGSTGRHGGAKR</sequence>
<organism evidence="3 4">
    <name type="scientific">Mastacembelus armatus</name>
    <name type="common">zig-zag eel</name>
    <dbReference type="NCBI Taxonomy" id="205130"/>
    <lineage>
        <taxon>Eukaryota</taxon>
        <taxon>Metazoa</taxon>
        <taxon>Chordata</taxon>
        <taxon>Craniata</taxon>
        <taxon>Vertebrata</taxon>
        <taxon>Euteleostomi</taxon>
        <taxon>Actinopterygii</taxon>
        <taxon>Neopterygii</taxon>
        <taxon>Teleostei</taxon>
        <taxon>Neoteleostei</taxon>
        <taxon>Acanthomorphata</taxon>
        <taxon>Anabantaria</taxon>
        <taxon>Synbranchiformes</taxon>
        <taxon>Mastacembelidae</taxon>
        <taxon>Mastacembelus</taxon>
    </lineage>
</organism>
<dbReference type="GeneTree" id="ENSGT00390000018344"/>
<evidence type="ECO:0000256" key="1">
    <source>
        <dbReference type="SAM" id="MobiDB-lite"/>
    </source>
</evidence>
<reference evidence="3" key="1">
    <citation type="submission" date="2025-08" db="UniProtKB">
        <authorList>
            <consortium name="Ensembl"/>
        </authorList>
    </citation>
    <scope>IDENTIFICATION</scope>
</reference>
<dbReference type="InterPro" id="IPR018958">
    <property type="entry name" value="Knr4/Smi1-like_dom"/>
</dbReference>
<dbReference type="AlphaFoldDB" id="A0A3Q3MXQ8"/>
<name>A0A3Q3MXQ8_9TELE</name>
<protein>
    <submittedName>
        <fullName evidence="3">Tubulin polyglutamylase complex subunit 2</fullName>
    </submittedName>
</protein>